<dbReference type="AlphaFoldDB" id="A0A2I0THM4"/>
<keyword evidence="10 13" id="KW-0675">Receptor</keyword>
<feature type="transmembrane region" description="Helical" evidence="14">
    <location>
        <begin position="229"/>
        <end position="249"/>
    </location>
</feature>
<evidence type="ECO:0000256" key="13">
    <source>
        <dbReference type="RuleBase" id="RU000688"/>
    </source>
</evidence>
<keyword evidence="5 13" id="KW-0812">Transmembrane</keyword>
<evidence type="ECO:0000256" key="1">
    <source>
        <dbReference type="ARBA" id="ARBA00002936"/>
    </source>
</evidence>
<feature type="transmembrane region" description="Helical" evidence="14">
    <location>
        <begin position="364"/>
        <end position="386"/>
    </location>
</feature>
<reference evidence="17" key="1">
    <citation type="submission" date="2017-11" db="EMBL/GenBank/DDBJ databases">
        <authorList>
            <person name="Lima N.C."/>
            <person name="Parody-Merino A.M."/>
            <person name="Battley P.F."/>
            <person name="Fidler A.E."/>
            <person name="Prosdocimi F."/>
        </authorList>
    </citation>
    <scope>NUCLEOTIDE SEQUENCE [LARGE SCALE GENOMIC DNA]</scope>
</reference>
<dbReference type="Gene3D" id="1.20.1070.10">
    <property type="entry name" value="Rhodopsin 7-helix transmembrane proteins"/>
    <property type="match status" value="2"/>
</dbReference>
<dbReference type="GO" id="GO:0004930">
    <property type="term" value="F:G protein-coupled receptor activity"/>
    <property type="evidence" value="ECO:0007669"/>
    <property type="project" value="UniProtKB-KW"/>
</dbReference>
<feature type="transmembrane region" description="Helical" evidence="14">
    <location>
        <begin position="440"/>
        <end position="459"/>
    </location>
</feature>
<dbReference type="FunFam" id="1.20.1070.10:FF:000004">
    <property type="entry name" value="Olfactory receptor"/>
    <property type="match status" value="1"/>
</dbReference>
<dbReference type="InterPro" id="IPR000276">
    <property type="entry name" value="GPCR_Rhodpsn"/>
</dbReference>
<keyword evidence="11" id="KW-0325">Glycoprotein</keyword>
<dbReference type="PROSITE" id="PS00237">
    <property type="entry name" value="G_PROTEIN_RECEP_F1_1"/>
    <property type="match status" value="1"/>
</dbReference>
<dbReference type="Pfam" id="PF00001">
    <property type="entry name" value="7tm_1"/>
    <property type="match status" value="1"/>
</dbReference>
<proteinExistence type="inferred from homology"/>
<comment type="similarity">
    <text evidence="13">Belongs to the G-protein coupled receptor 1 family.</text>
</comment>
<dbReference type="InterPro" id="IPR000725">
    <property type="entry name" value="Olfact_rcpt"/>
</dbReference>
<reference evidence="17" key="2">
    <citation type="submission" date="2017-12" db="EMBL/GenBank/DDBJ databases">
        <title>Genome sequence of the Bar-tailed Godwit (Limosa lapponica baueri).</title>
        <authorList>
            <person name="Lima N.C.B."/>
            <person name="Parody-Merino A.M."/>
            <person name="Battley P.F."/>
            <person name="Fidler A.E."/>
            <person name="Prosdocimi F."/>
        </authorList>
    </citation>
    <scope>NUCLEOTIDE SEQUENCE [LARGE SCALE GENOMIC DNA]</scope>
</reference>
<keyword evidence="9 14" id="KW-0472">Membrane</keyword>
<evidence type="ECO:0000256" key="6">
    <source>
        <dbReference type="ARBA" id="ARBA00022725"/>
    </source>
</evidence>
<evidence type="ECO:0000256" key="11">
    <source>
        <dbReference type="ARBA" id="ARBA00023180"/>
    </source>
</evidence>
<evidence type="ECO:0000256" key="7">
    <source>
        <dbReference type="ARBA" id="ARBA00022989"/>
    </source>
</evidence>
<evidence type="ECO:0000256" key="3">
    <source>
        <dbReference type="ARBA" id="ARBA00022475"/>
    </source>
</evidence>
<feature type="transmembrane region" description="Helical" evidence="14">
    <location>
        <begin position="307"/>
        <end position="325"/>
    </location>
</feature>
<dbReference type="GO" id="GO:0004984">
    <property type="term" value="F:olfactory receptor activity"/>
    <property type="evidence" value="ECO:0007669"/>
    <property type="project" value="InterPro"/>
</dbReference>
<keyword evidence="8 13" id="KW-0297">G-protein coupled receptor</keyword>
<feature type="domain" description="G-protein coupled receptors family 1 profile" evidence="15">
    <location>
        <begin position="40"/>
        <end position="156"/>
    </location>
</feature>
<dbReference type="PRINTS" id="PR00245">
    <property type="entry name" value="OLFACTORYR"/>
</dbReference>
<keyword evidence="6" id="KW-0552">Olfaction</keyword>
<evidence type="ECO:0000313" key="17">
    <source>
        <dbReference type="Proteomes" id="UP000233556"/>
    </source>
</evidence>
<feature type="transmembrane region" description="Helical" evidence="14">
    <location>
        <begin position="407"/>
        <end position="428"/>
    </location>
</feature>
<dbReference type="PRINTS" id="PR00237">
    <property type="entry name" value="GPCRRHODOPSN"/>
</dbReference>
<dbReference type="GO" id="GO:0005886">
    <property type="term" value="C:plasma membrane"/>
    <property type="evidence" value="ECO:0007669"/>
    <property type="project" value="UniProtKB-SubCell"/>
</dbReference>
<evidence type="ECO:0000256" key="2">
    <source>
        <dbReference type="ARBA" id="ARBA00004651"/>
    </source>
</evidence>
<dbReference type="PANTHER" id="PTHR48018">
    <property type="entry name" value="OLFACTORY RECEPTOR"/>
    <property type="match status" value="1"/>
</dbReference>
<evidence type="ECO:0000256" key="9">
    <source>
        <dbReference type="ARBA" id="ARBA00023136"/>
    </source>
</evidence>
<keyword evidence="3" id="KW-1003">Cell membrane</keyword>
<evidence type="ECO:0000256" key="12">
    <source>
        <dbReference type="ARBA" id="ARBA00023224"/>
    </source>
</evidence>
<organism evidence="16 17">
    <name type="scientific">Limosa lapponica baueri</name>
    <dbReference type="NCBI Taxonomy" id="1758121"/>
    <lineage>
        <taxon>Eukaryota</taxon>
        <taxon>Metazoa</taxon>
        <taxon>Chordata</taxon>
        <taxon>Craniata</taxon>
        <taxon>Vertebrata</taxon>
        <taxon>Euteleostomi</taxon>
        <taxon>Archelosauria</taxon>
        <taxon>Archosauria</taxon>
        <taxon>Dinosauria</taxon>
        <taxon>Saurischia</taxon>
        <taxon>Theropoda</taxon>
        <taxon>Coelurosauria</taxon>
        <taxon>Aves</taxon>
        <taxon>Neognathae</taxon>
        <taxon>Neoaves</taxon>
        <taxon>Charadriiformes</taxon>
        <taxon>Scolopacidae</taxon>
        <taxon>Limosa</taxon>
    </lineage>
</organism>
<accession>A0A2I0THM4</accession>
<feature type="transmembrane region" description="Helical" evidence="14">
    <location>
        <begin position="59"/>
        <end position="77"/>
    </location>
</feature>
<protein>
    <recommendedName>
        <fullName evidence="15">G-protein coupled receptors family 1 profile domain-containing protein</fullName>
    </recommendedName>
</protein>
<feature type="transmembrane region" description="Helical" evidence="14">
    <location>
        <begin position="25"/>
        <end position="47"/>
    </location>
</feature>
<dbReference type="FunFam" id="1.20.1070.10:FF:000003">
    <property type="entry name" value="Olfactory receptor"/>
    <property type="match status" value="1"/>
</dbReference>
<dbReference type="SMART" id="SM01381">
    <property type="entry name" value="7TM_GPCR_Srsx"/>
    <property type="match status" value="1"/>
</dbReference>
<comment type="subcellular location">
    <subcellularLocation>
        <location evidence="2">Cell membrane</location>
        <topology evidence="2">Multi-pass membrane protein</topology>
    </subcellularLocation>
</comment>
<feature type="domain" description="G-protein coupled receptors family 1 profile" evidence="15">
    <location>
        <begin position="208"/>
        <end position="457"/>
    </location>
</feature>
<keyword evidence="4" id="KW-0716">Sensory transduction</keyword>
<dbReference type="CDD" id="cd15415">
    <property type="entry name" value="7tmA_OR5J-like"/>
    <property type="match status" value="1"/>
</dbReference>
<dbReference type="InterPro" id="IPR017452">
    <property type="entry name" value="GPCR_Rhodpsn_7TM"/>
</dbReference>
<keyword evidence="17" id="KW-1185">Reference proteome</keyword>
<evidence type="ECO:0000256" key="14">
    <source>
        <dbReference type="SAM" id="Phobius"/>
    </source>
</evidence>
<dbReference type="PROSITE" id="PS50262">
    <property type="entry name" value="G_PROTEIN_RECEP_F1_2"/>
    <property type="match status" value="2"/>
</dbReference>
<sequence>MVSNHTTVTYFILLGLTNRPELQPLLFVMTLLIYVVTLVGNLGMIGLITIDFQLQTPMYFFLVNLSVVDLCYSSVFAPRMLINFLVQNKTISYSACVAQHFSFVMFVTTEGFLLAVMAYDRYLAICSPLLYTALMPRKVCIWLVAGSYLGGLLNSLVHTSDLPLDPSRPMAGRNGTTITHFILLGLTDQLQLPLFLVFLMIYIVTVLGNLGMIILIWTHLQLHTPMYFFLSNLSVIDLCYSTVFAPRLLLSFLTESKAISYSACLSQSFLFALLATTEVFLLSAMAYDRYVAICSPLLYTSVMTKRVCVQLVVGSYMVGLLNSLTQTCGLLRLPFCGPNVINHYFCDVPPLLQLACVDTHHNEILLLVFSAVLSLLTLLVIAVSYIRILSAILRIRSDQSRKKTFHTCTSHLTAITIFYGSVSFSYIQPSSSYSMEQEKVSAVFYTLVIPMLNPLIYSLRNKEVRNSFRRTLRAKWLLH</sequence>
<feature type="transmembrane region" description="Helical" evidence="14">
    <location>
        <begin position="97"/>
        <end position="119"/>
    </location>
</feature>
<keyword evidence="12 13" id="KW-0807">Transducer</keyword>
<evidence type="ECO:0000256" key="10">
    <source>
        <dbReference type="ARBA" id="ARBA00023170"/>
    </source>
</evidence>
<evidence type="ECO:0000256" key="5">
    <source>
        <dbReference type="ARBA" id="ARBA00022692"/>
    </source>
</evidence>
<name>A0A2I0THM4_LIMLA</name>
<evidence type="ECO:0000256" key="8">
    <source>
        <dbReference type="ARBA" id="ARBA00023040"/>
    </source>
</evidence>
<dbReference type="Pfam" id="PF13853">
    <property type="entry name" value="7tm_4"/>
    <property type="match status" value="1"/>
</dbReference>
<evidence type="ECO:0000256" key="4">
    <source>
        <dbReference type="ARBA" id="ARBA00022606"/>
    </source>
</evidence>
<comment type="function">
    <text evidence="1">Odorant receptor.</text>
</comment>
<feature type="transmembrane region" description="Helical" evidence="14">
    <location>
        <begin position="194"/>
        <end position="217"/>
    </location>
</feature>
<feature type="transmembrane region" description="Helical" evidence="14">
    <location>
        <begin position="139"/>
        <end position="157"/>
    </location>
</feature>
<dbReference type="EMBL" id="KZ510248">
    <property type="protein sequence ID" value="PKU33299.1"/>
    <property type="molecule type" value="Genomic_DNA"/>
</dbReference>
<keyword evidence="7 14" id="KW-1133">Transmembrane helix</keyword>
<dbReference type="Proteomes" id="UP000233556">
    <property type="component" value="Unassembled WGS sequence"/>
</dbReference>
<evidence type="ECO:0000259" key="15">
    <source>
        <dbReference type="PROSITE" id="PS50262"/>
    </source>
</evidence>
<gene>
    <name evidence="16" type="ORF">llap_16396</name>
</gene>
<dbReference type="CDD" id="cd00637">
    <property type="entry name" value="7tm_classA_rhodopsin-like"/>
    <property type="match status" value="1"/>
</dbReference>
<dbReference type="SUPFAM" id="SSF81321">
    <property type="entry name" value="Family A G protein-coupled receptor-like"/>
    <property type="match status" value="2"/>
</dbReference>
<dbReference type="OrthoDB" id="9011197at2759"/>
<evidence type="ECO:0000313" key="16">
    <source>
        <dbReference type="EMBL" id="PKU33299.1"/>
    </source>
</evidence>
<feature type="transmembrane region" description="Helical" evidence="14">
    <location>
        <begin position="269"/>
        <end position="287"/>
    </location>
</feature>